<dbReference type="Proteomes" id="UP000652074">
    <property type="component" value="Unassembled WGS sequence"/>
</dbReference>
<evidence type="ECO:0000313" key="10">
    <source>
        <dbReference type="EMBL" id="NMF89719.1"/>
    </source>
</evidence>
<accession>A0ABX1MP48</accession>
<organism evidence="10 11">
    <name type="scientific">Aromatoleum petrolei</name>
    <dbReference type="NCBI Taxonomy" id="76116"/>
    <lineage>
        <taxon>Bacteria</taxon>
        <taxon>Pseudomonadati</taxon>
        <taxon>Pseudomonadota</taxon>
        <taxon>Betaproteobacteria</taxon>
        <taxon>Rhodocyclales</taxon>
        <taxon>Rhodocyclaceae</taxon>
        <taxon>Aromatoleum</taxon>
    </lineage>
</organism>
<comment type="caution">
    <text evidence="10">The sequence shown here is derived from an EMBL/GenBank/DDBJ whole genome shotgun (WGS) entry which is preliminary data.</text>
</comment>
<keyword evidence="11" id="KW-1185">Reference proteome</keyword>
<dbReference type="InterPro" id="IPR017941">
    <property type="entry name" value="Rieske_2Fe-2S"/>
</dbReference>
<dbReference type="Gene3D" id="2.102.10.10">
    <property type="entry name" value="Rieske [2Fe-2S] iron-sulphur domain"/>
    <property type="match status" value="1"/>
</dbReference>
<dbReference type="InterPro" id="IPR015881">
    <property type="entry name" value="ARHD_Rieske_2Fe_2S"/>
</dbReference>
<dbReference type="SUPFAM" id="SSF55961">
    <property type="entry name" value="Bet v1-like"/>
    <property type="match status" value="1"/>
</dbReference>
<dbReference type="PANTHER" id="PTHR43756">
    <property type="entry name" value="CHOLINE MONOOXYGENASE, CHLOROPLASTIC"/>
    <property type="match status" value="1"/>
</dbReference>
<evidence type="ECO:0000256" key="4">
    <source>
        <dbReference type="ARBA" id="ARBA00022723"/>
    </source>
</evidence>
<evidence type="ECO:0000256" key="6">
    <source>
        <dbReference type="ARBA" id="ARBA00023004"/>
    </source>
</evidence>
<dbReference type="CDD" id="cd03469">
    <property type="entry name" value="Rieske_RO_Alpha_N"/>
    <property type="match status" value="1"/>
</dbReference>
<evidence type="ECO:0000259" key="9">
    <source>
        <dbReference type="PROSITE" id="PS51296"/>
    </source>
</evidence>
<evidence type="ECO:0000256" key="8">
    <source>
        <dbReference type="ARBA" id="ARBA00023027"/>
    </source>
</evidence>
<dbReference type="EMBL" id="WTVR01000028">
    <property type="protein sequence ID" value="NMF89719.1"/>
    <property type="molecule type" value="Genomic_DNA"/>
</dbReference>
<proteinExistence type="inferred from homology"/>
<dbReference type="Pfam" id="PF00848">
    <property type="entry name" value="Ring_hydroxyl_A"/>
    <property type="match status" value="1"/>
</dbReference>
<dbReference type="SUPFAM" id="SSF50022">
    <property type="entry name" value="ISP domain"/>
    <property type="match status" value="1"/>
</dbReference>
<dbReference type="PROSITE" id="PS51296">
    <property type="entry name" value="RIESKE"/>
    <property type="match status" value="1"/>
</dbReference>
<name>A0ABX1MP48_9RHOO</name>
<evidence type="ECO:0000256" key="2">
    <source>
        <dbReference type="ARBA" id="ARBA00008751"/>
    </source>
</evidence>
<protein>
    <submittedName>
        <fullName evidence="10">Rieske 2Fe-2S domain-containing protein</fullName>
    </submittedName>
</protein>
<keyword evidence="3" id="KW-0001">2Fe-2S</keyword>
<dbReference type="Gene3D" id="3.90.380.10">
    <property type="entry name" value="Naphthalene 1,2-dioxygenase Alpha Subunit, Chain A, domain 1"/>
    <property type="match status" value="2"/>
</dbReference>
<feature type="domain" description="Rieske" evidence="9">
    <location>
        <begin position="58"/>
        <end position="164"/>
    </location>
</feature>
<dbReference type="InterPro" id="IPR036922">
    <property type="entry name" value="Rieske_2Fe-2S_sf"/>
</dbReference>
<evidence type="ECO:0000256" key="5">
    <source>
        <dbReference type="ARBA" id="ARBA00023002"/>
    </source>
</evidence>
<evidence type="ECO:0000256" key="1">
    <source>
        <dbReference type="ARBA" id="ARBA00001962"/>
    </source>
</evidence>
<dbReference type="Pfam" id="PF00355">
    <property type="entry name" value="Rieske"/>
    <property type="match status" value="1"/>
</dbReference>
<keyword evidence="8" id="KW-0520">NAD</keyword>
<keyword evidence="4" id="KW-0479">Metal-binding</keyword>
<dbReference type="PRINTS" id="PR00090">
    <property type="entry name" value="RNGDIOXGNASE"/>
</dbReference>
<gene>
    <name evidence="10" type="ORF">GPA26_14695</name>
</gene>
<evidence type="ECO:0000256" key="7">
    <source>
        <dbReference type="ARBA" id="ARBA00023014"/>
    </source>
</evidence>
<comment type="cofactor">
    <cofactor evidence="1">
        <name>Fe cation</name>
        <dbReference type="ChEBI" id="CHEBI:24875"/>
    </cofactor>
</comment>
<keyword evidence="5" id="KW-0560">Oxidoreductase</keyword>
<evidence type="ECO:0000313" key="11">
    <source>
        <dbReference type="Proteomes" id="UP000652074"/>
    </source>
</evidence>
<comment type="similarity">
    <text evidence="2">Belongs to the bacterial ring-hydroxylating dioxygenase alpha subunit family.</text>
</comment>
<dbReference type="InterPro" id="IPR015879">
    <property type="entry name" value="Ring_hydroxy_dOase_asu_C_dom"/>
</dbReference>
<keyword evidence="7" id="KW-0411">Iron-sulfur</keyword>
<dbReference type="PANTHER" id="PTHR43756:SF5">
    <property type="entry name" value="CHOLINE MONOOXYGENASE, CHLOROPLASTIC"/>
    <property type="match status" value="1"/>
</dbReference>
<evidence type="ECO:0000256" key="3">
    <source>
        <dbReference type="ARBA" id="ARBA00022714"/>
    </source>
</evidence>
<dbReference type="InterPro" id="IPR001663">
    <property type="entry name" value="Rng_hydr_dOase-A"/>
</dbReference>
<reference evidence="10 11" key="1">
    <citation type="submission" date="2019-12" db="EMBL/GenBank/DDBJ databases">
        <title>Comparative genomics gives insights into the taxonomy of the Azoarcus-Aromatoleum group and reveals separate origins of nif in the plant-associated Azoarcus and non-plant-associated Aromatoleum sub-groups.</title>
        <authorList>
            <person name="Lafos M."/>
            <person name="Maluk M."/>
            <person name="Batista M."/>
            <person name="Junghare M."/>
            <person name="Carmona M."/>
            <person name="Faoro H."/>
            <person name="Cruz L.M."/>
            <person name="Battistoni F."/>
            <person name="De Souza E."/>
            <person name="Pedrosa F."/>
            <person name="Chen W.-M."/>
            <person name="Poole P.S."/>
            <person name="Dixon R.A."/>
            <person name="James E.K."/>
        </authorList>
    </citation>
    <scope>NUCLEOTIDE SEQUENCE [LARGE SCALE GENOMIC DNA]</scope>
    <source>
        <strain evidence="10 11">ToN1</strain>
    </source>
</reference>
<keyword evidence="6" id="KW-0408">Iron</keyword>
<dbReference type="PROSITE" id="PS00570">
    <property type="entry name" value="RING_HYDROXYL_ALPHA"/>
    <property type="match status" value="1"/>
</dbReference>
<sequence length="408" mass="45552">MDKEAIDELKATARDVLDHARNTSFRFAPEVMTIDASVYTDPARFEREKRRLFRRLPLMLAASCEMPAAGDYKTIEVAGVPVLLMRGKDGVARAFLNACTHRAAILAEGTGNASRFTCPYHGWTFTNQGALLGVASQCDFGTVNKETMGLREFPTVEKAGLIWAVLDTRSTLDIDAFLSGYDAMLEGFGLANWHLVDSRCLKGANWKLAFDAHLEFYHIPVLHKNTFGPAVDNKALYYFSGPHQRLIRSGPVAGRVLPDEANLFNCIDTHEADWPTEAMMLGEWILFPHVSINSFYDGGRGVIVSQVFPGKTVDESFTIQTYLMEREPDEVSRAEAVKRAEFLAHVVNDEDLPTSNGQQRVLESGLLPTICYGKNEGGLQHFHRWVDRIVDTDDAELNALFRECRKAA</sequence>
<dbReference type="RefSeq" id="WP_169207084.1">
    <property type="nucleotide sequence ID" value="NZ_CP059560.1"/>
</dbReference>